<gene>
    <name evidence="1" type="ORF">E2C01_085203</name>
</gene>
<evidence type="ECO:0000313" key="1">
    <source>
        <dbReference type="EMBL" id="MPC90229.1"/>
    </source>
</evidence>
<reference evidence="1 2" key="1">
    <citation type="submission" date="2019-05" db="EMBL/GenBank/DDBJ databases">
        <title>Another draft genome of Portunus trituberculatus and its Hox gene families provides insights of decapod evolution.</title>
        <authorList>
            <person name="Jeong J.-H."/>
            <person name="Song I."/>
            <person name="Kim S."/>
            <person name="Choi T."/>
            <person name="Kim D."/>
            <person name="Ryu S."/>
            <person name="Kim W."/>
        </authorList>
    </citation>
    <scope>NUCLEOTIDE SEQUENCE [LARGE SCALE GENOMIC DNA]</scope>
    <source>
        <tissue evidence="1">Muscle</tissue>
    </source>
</reference>
<dbReference type="Proteomes" id="UP000324222">
    <property type="component" value="Unassembled WGS sequence"/>
</dbReference>
<dbReference type="EMBL" id="VSRR010083687">
    <property type="protein sequence ID" value="MPC90229.1"/>
    <property type="molecule type" value="Genomic_DNA"/>
</dbReference>
<keyword evidence="2" id="KW-1185">Reference proteome</keyword>
<protein>
    <submittedName>
        <fullName evidence="1">Uncharacterized protein</fullName>
    </submittedName>
</protein>
<proteinExistence type="predicted"/>
<dbReference type="AlphaFoldDB" id="A0A5B7J651"/>
<organism evidence="1 2">
    <name type="scientific">Portunus trituberculatus</name>
    <name type="common">Swimming crab</name>
    <name type="synonym">Neptunus trituberculatus</name>
    <dbReference type="NCBI Taxonomy" id="210409"/>
    <lineage>
        <taxon>Eukaryota</taxon>
        <taxon>Metazoa</taxon>
        <taxon>Ecdysozoa</taxon>
        <taxon>Arthropoda</taxon>
        <taxon>Crustacea</taxon>
        <taxon>Multicrustacea</taxon>
        <taxon>Malacostraca</taxon>
        <taxon>Eumalacostraca</taxon>
        <taxon>Eucarida</taxon>
        <taxon>Decapoda</taxon>
        <taxon>Pleocyemata</taxon>
        <taxon>Brachyura</taxon>
        <taxon>Eubrachyura</taxon>
        <taxon>Portunoidea</taxon>
        <taxon>Portunidae</taxon>
        <taxon>Portuninae</taxon>
        <taxon>Portunus</taxon>
    </lineage>
</organism>
<comment type="caution">
    <text evidence="1">The sequence shown here is derived from an EMBL/GenBank/DDBJ whole genome shotgun (WGS) entry which is preliminary data.</text>
</comment>
<sequence length="101" mass="11746">MKYMDGIEEMVGREKMEEVVELAGNRRFLRPVFLIVRTRTVPSDRGVKRTLVLAIGNRYLEWMPLLTSDRGYIQTRALENPGAHKARGPFHCTTMPCQKYF</sequence>
<accession>A0A5B7J651</accession>
<name>A0A5B7J651_PORTR</name>
<evidence type="ECO:0000313" key="2">
    <source>
        <dbReference type="Proteomes" id="UP000324222"/>
    </source>
</evidence>